<dbReference type="EC" id="3.6.1.9" evidence="4"/>
<dbReference type="HAMAP" id="MF_00528">
    <property type="entry name" value="Maf"/>
    <property type="match status" value="1"/>
</dbReference>
<evidence type="ECO:0000256" key="1">
    <source>
        <dbReference type="ARBA" id="ARBA00001968"/>
    </source>
</evidence>
<dbReference type="Gene3D" id="3.90.950.10">
    <property type="match status" value="1"/>
</dbReference>
<evidence type="ECO:0000256" key="2">
    <source>
        <dbReference type="ARBA" id="ARBA00022801"/>
    </source>
</evidence>
<dbReference type="PANTHER" id="PTHR43213">
    <property type="entry name" value="BIFUNCTIONAL DTTP/UTP PYROPHOSPHATASE/METHYLTRANSFERASE PROTEIN-RELATED"/>
    <property type="match status" value="1"/>
</dbReference>
<reference evidence="5 6" key="1">
    <citation type="submission" date="2019-10" db="EMBL/GenBank/DDBJ databases">
        <title>New species of Slilvanegrellaceae.</title>
        <authorList>
            <person name="Pitt A."/>
            <person name="Hahn M.W."/>
        </authorList>
    </citation>
    <scope>NUCLEOTIDE SEQUENCE [LARGE SCALE GENOMIC DNA]</scope>
    <source>
        <strain evidence="5 6">SP-Ram-0.45-NSY-1</strain>
    </source>
</reference>
<comment type="catalytic activity">
    <reaction evidence="4">
        <text>UTP + H2O = UMP + diphosphate + H(+)</text>
        <dbReference type="Rhea" id="RHEA:29395"/>
        <dbReference type="ChEBI" id="CHEBI:15377"/>
        <dbReference type="ChEBI" id="CHEBI:15378"/>
        <dbReference type="ChEBI" id="CHEBI:33019"/>
        <dbReference type="ChEBI" id="CHEBI:46398"/>
        <dbReference type="ChEBI" id="CHEBI:57865"/>
        <dbReference type="EC" id="3.6.1.9"/>
    </reaction>
</comment>
<feature type="site" description="Important for substrate specificity" evidence="4">
    <location>
        <position position="44"/>
    </location>
</feature>
<comment type="subcellular location">
    <subcellularLocation>
        <location evidence="4">Cytoplasm</location>
    </subcellularLocation>
</comment>
<protein>
    <recommendedName>
        <fullName evidence="4">dTTP/UTP pyrophosphatase</fullName>
        <shortName evidence="4">dTTPase/UTPase</shortName>
        <ecNumber evidence="4">3.6.1.9</ecNumber>
    </recommendedName>
    <alternativeName>
        <fullName evidence="4">Nucleoside triphosphate pyrophosphatase</fullName>
    </alternativeName>
    <alternativeName>
        <fullName evidence="4">Nucleotide pyrophosphatase</fullName>
        <shortName evidence="4">Nucleotide PPase</shortName>
    </alternativeName>
</protein>
<dbReference type="NCBIfam" id="TIGR00172">
    <property type="entry name" value="maf"/>
    <property type="match status" value="1"/>
</dbReference>
<dbReference type="GO" id="GO:0005737">
    <property type="term" value="C:cytoplasm"/>
    <property type="evidence" value="ECO:0007669"/>
    <property type="project" value="UniProtKB-SubCell"/>
</dbReference>
<dbReference type="InterPro" id="IPR003697">
    <property type="entry name" value="Maf-like"/>
</dbReference>
<keyword evidence="4" id="KW-0963">Cytoplasm</keyword>
<dbReference type="CDD" id="cd00555">
    <property type="entry name" value="Maf"/>
    <property type="match status" value="1"/>
</dbReference>
<dbReference type="Pfam" id="PF02545">
    <property type="entry name" value="Maf"/>
    <property type="match status" value="1"/>
</dbReference>
<dbReference type="InterPro" id="IPR029001">
    <property type="entry name" value="ITPase-like_fam"/>
</dbReference>
<comment type="function">
    <text evidence="4">Nucleoside triphosphate pyrophosphatase that hydrolyzes dTTP and UTP. May have a dual role in cell division arrest and in preventing the incorporation of modified nucleotides into cellular nucleic acids.</text>
</comment>
<evidence type="ECO:0000313" key="5">
    <source>
        <dbReference type="EMBL" id="KAB8040587.1"/>
    </source>
</evidence>
<comment type="similarity">
    <text evidence="4">Belongs to the Maf family. YhdE subfamily.</text>
</comment>
<dbReference type="AlphaFoldDB" id="A0A6N6VXW0"/>
<comment type="caution">
    <text evidence="5">The sequence shown here is derived from an EMBL/GenBank/DDBJ whole genome shotgun (WGS) entry which is preliminary data.</text>
</comment>
<keyword evidence="6" id="KW-1185">Reference proteome</keyword>
<organism evidence="5 6">
    <name type="scientific">Silvanigrella paludirubra</name>
    <dbReference type="NCBI Taxonomy" id="2499159"/>
    <lineage>
        <taxon>Bacteria</taxon>
        <taxon>Pseudomonadati</taxon>
        <taxon>Bdellovibrionota</taxon>
        <taxon>Oligoflexia</taxon>
        <taxon>Silvanigrellales</taxon>
        <taxon>Silvanigrellaceae</taxon>
        <taxon>Silvanigrella</taxon>
    </lineage>
</organism>
<evidence type="ECO:0000313" key="6">
    <source>
        <dbReference type="Proteomes" id="UP000437748"/>
    </source>
</evidence>
<dbReference type="EMBL" id="WFLM01000001">
    <property type="protein sequence ID" value="KAB8040587.1"/>
    <property type="molecule type" value="Genomic_DNA"/>
</dbReference>
<dbReference type="Proteomes" id="UP000437748">
    <property type="component" value="Unassembled WGS sequence"/>
</dbReference>
<dbReference type="SUPFAM" id="SSF52972">
    <property type="entry name" value="ITPase-like"/>
    <property type="match status" value="1"/>
</dbReference>
<comment type="cofactor">
    <cofactor evidence="1 4">
        <name>a divalent metal cation</name>
        <dbReference type="ChEBI" id="CHEBI:60240"/>
    </cofactor>
</comment>
<sequence>MSYAIYCYFKRNNCVCTFLELRIWRYFMISKENKKIILASSSPRRKEMFQASGIPFEINVANIDEKPKENEGGHDYVQRNAKEKGLAVCKKYNQNEFILSADTIVVTKDDKILEKPLNENQAREMLQNLSGNTHLVLSSYCIFQNNKELISRIVETFVTFRVLSENEINSYIKTKEPFDKSGAYGIQGRAMGFIHSISGSYTNVMGLPLSEVLMDLKHFAGVESFSSFDH</sequence>
<comment type="caution">
    <text evidence="4">Lacks conserved residue(s) required for the propagation of feature annotation.</text>
</comment>
<proteinExistence type="inferred from homology"/>
<dbReference type="PANTHER" id="PTHR43213:SF5">
    <property type="entry name" value="BIFUNCTIONAL DTTP_UTP PYROPHOSPHATASE_METHYLTRANSFERASE PROTEIN-RELATED"/>
    <property type="match status" value="1"/>
</dbReference>
<accession>A0A6N6VXW0</accession>
<keyword evidence="3 4" id="KW-0546">Nucleotide metabolism</keyword>
<comment type="catalytic activity">
    <reaction evidence="4">
        <text>dTTP + H2O = dTMP + diphosphate + H(+)</text>
        <dbReference type="Rhea" id="RHEA:28534"/>
        <dbReference type="ChEBI" id="CHEBI:15377"/>
        <dbReference type="ChEBI" id="CHEBI:15378"/>
        <dbReference type="ChEBI" id="CHEBI:33019"/>
        <dbReference type="ChEBI" id="CHEBI:37568"/>
        <dbReference type="ChEBI" id="CHEBI:63528"/>
        <dbReference type="EC" id="3.6.1.9"/>
    </reaction>
</comment>
<dbReference type="GO" id="GO:0009117">
    <property type="term" value="P:nucleotide metabolic process"/>
    <property type="evidence" value="ECO:0007669"/>
    <property type="project" value="UniProtKB-KW"/>
</dbReference>
<dbReference type="GO" id="GO:0047429">
    <property type="term" value="F:nucleoside triphosphate diphosphatase activity"/>
    <property type="evidence" value="ECO:0007669"/>
    <property type="project" value="UniProtKB-EC"/>
</dbReference>
<feature type="site" description="Important for substrate specificity" evidence="4">
    <location>
        <position position="187"/>
    </location>
</feature>
<feature type="site" description="Important for substrate specificity" evidence="4">
    <location>
        <position position="103"/>
    </location>
</feature>
<dbReference type="PIRSF" id="PIRSF006305">
    <property type="entry name" value="Maf"/>
    <property type="match status" value="1"/>
</dbReference>
<name>A0A6N6VXW0_9BACT</name>
<feature type="active site" description="Proton acceptor" evidence="4">
    <location>
        <position position="102"/>
    </location>
</feature>
<evidence type="ECO:0000256" key="4">
    <source>
        <dbReference type="HAMAP-Rule" id="MF_00528"/>
    </source>
</evidence>
<gene>
    <name evidence="5" type="primary">maf</name>
    <name evidence="5" type="ORF">GCL60_01315</name>
</gene>
<keyword evidence="2 4" id="KW-0378">Hydrolase</keyword>
<evidence type="ECO:0000256" key="3">
    <source>
        <dbReference type="ARBA" id="ARBA00023080"/>
    </source>
</evidence>